<sequence length="216" mass="23548">MAGHSSVREDSSALSRADRALFRVESGLNLAAGVVVFALMLLAVAQIMGRKLFNVPVPGFIDWVEQAMAVFAFLGIAYCQRVGGHIRMDILIGRLTGRALWVAELISTVLMLLLTLALTVGAFRHFQRAFDWNATWFSRDSSIDIALPLWPAKLLVPLALGLLALRLALQIWGFWRALRDDDDAPVAVPLIESAAEVAAAEAETVIGEPVGERERG</sequence>
<comment type="subunit">
    <text evidence="9">The complex comprises the extracytoplasmic solute receptor protein and the two transmembrane proteins.</text>
</comment>
<evidence type="ECO:0000256" key="8">
    <source>
        <dbReference type="ARBA" id="ARBA00038436"/>
    </source>
</evidence>
<dbReference type="PANTHER" id="PTHR35011:SF10">
    <property type="entry name" value="TRAP TRANSPORTER SMALL PERMEASE PROTEIN"/>
    <property type="match status" value="1"/>
</dbReference>
<dbReference type="GO" id="GO:0015740">
    <property type="term" value="P:C4-dicarboxylate transport"/>
    <property type="evidence" value="ECO:0007669"/>
    <property type="project" value="TreeGrafter"/>
</dbReference>
<accession>A0A7L5BT70</accession>
<dbReference type="RefSeq" id="WP_165095393.1">
    <property type="nucleotide sequence ID" value="NZ_CP049056.1"/>
</dbReference>
<feature type="transmembrane region" description="Helical" evidence="9">
    <location>
        <begin position="145"/>
        <end position="169"/>
    </location>
</feature>
<proteinExistence type="inferred from homology"/>
<gene>
    <name evidence="11" type="ORF">G5B40_04155</name>
</gene>
<dbReference type="EMBL" id="CP049056">
    <property type="protein sequence ID" value="QIE54705.1"/>
    <property type="molecule type" value="Genomic_DNA"/>
</dbReference>
<evidence type="ECO:0000256" key="4">
    <source>
        <dbReference type="ARBA" id="ARBA00022519"/>
    </source>
</evidence>
<dbReference type="PANTHER" id="PTHR35011">
    <property type="entry name" value="2,3-DIKETO-L-GULONATE TRAP TRANSPORTER SMALL PERMEASE PROTEIN YIAM"/>
    <property type="match status" value="1"/>
</dbReference>
<evidence type="ECO:0000256" key="9">
    <source>
        <dbReference type="RuleBase" id="RU369079"/>
    </source>
</evidence>
<evidence type="ECO:0000259" key="10">
    <source>
        <dbReference type="Pfam" id="PF04290"/>
    </source>
</evidence>
<comment type="subcellular location">
    <subcellularLocation>
        <location evidence="1 9">Cell inner membrane</location>
        <topology evidence="1 9">Multi-pass membrane protein</topology>
    </subcellularLocation>
</comment>
<dbReference type="KEGG" id="hdh:G5B40_04155"/>
<evidence type="ECO:0000256" key="3">
    <source>
        <dbReference type="ARBA" id="ARBA00022475"/>
    </source>
</evidence>
<keyword evidence="6 9" id="KW-1133">Transmembrane helix</keyword>
<keyword evidence="5 9" id="KW-0812">Transmembrane</keyword>
<dbReference type="GO" id="GO:0005886">
    <property type="term" value="C:plasma membrane"/>
    <property type="evidence" value="ECO:0007669"/>
    <property type="project" value="UniProtKB-SubCell"/>
</dbReference>
<keyword evidence="12" id="KW-1185">Reference proteome</keyword>
<keyword evidence="4 9" id="KW-0997">Cell inner membrane</keyword>
<evidence type="ECO:0000256" key="1">
    <source>
        <dbReference type="ARBA" id="ARBA00004429"/>
    </source>
</evidence>
<dbReference type="InterPro" id="IPR007387">
    <property type="entry name" value="TRAP_DctQ"/>
</dbReference>
<comment type="similarity">
    <text evidence="8 9">Belongs to the TRAP transporter small permease family.</text>
</comment>
<evidence type="ECO:0000256" key="5">
    <source>
        <dbReference type="ARBA" id="ARBA00022692"/>
    </source>
</evidence>
<keyword evidence="7 9" id="KW-0472">Membrane</keyword>
<keyword evidence="2 9" id="KW-0813">Transport</keyword>
<evidence type="ECO:0000256" key="7">
    <source>
        <dbReference type="ARBA" id="ARBA00023136"/>
    </source>
</evidence>
<evidence type="ECO:0000256" key="6">
    <source>
        <dbReference type="ARBA" id="ARBA00022989"/>
    </source>
</evidence>
<feature type="transmembrane region" description="Helical" evidence="9">
    <location>
        <begin position="60"/>
        <end position="79"/>
    </location>
</feature>
<dbReference type="Pfam" id="PF04290">
    <property type="entry name" value="DctQ"/>
    <property type="match status" value="1"/>
</dbReference>
<protein>
    <recommendedName>
        <fullName evidence="9">TRAP transporter small permease protein</fullName>
    </recommendedName>
</protein>
<feature type="transmembrane region" description="Helical" evidence="9">
    <location>
        <begin position="28"/>
        <end position="48"/>
    </location>
</feature>
<dbReference type="InterPro" id="IPR055348">
    <property type="entry name" value="DctQ"/>
</dbReference>
<dbReference type="Proteomes" id="UP000503336">
    <property type="component" value="Chromosome"/>
</dbReference>
<feature type="domain" description="Tripartite ATP-independent periplasmic transporters DctQ component" evidence="10">
    <location>
        <begin position="39"/>
        <end position="176"/>
    </location>
</feature>
<evidence type="ECO:0000313" key="11">
    <source>
        <dbReference type="EMBL" id="QIE54705.1"/>
    </source>
</evidence>
<name>A0A7L5BT70_9RHOB</name>
<dbReference type="AlphaFoldDB" id="A0A7L5BT70"/>
<evidence type="ECO:0000256" key="2">
    <source>
        <dbReference type="ARBA" id="ARBA00022448"/>
    </source>
</evidence>
<keyword evidence="3" id="KW-1003">Cell membrane</keyword>
<reference evidence="11 12" key="1">
    <citation type="submission" date="2020-02" db="EMBL/GenBank/DDBJ databases">
        <title>complete genome sequence of Rhodobacteraceae bacterium.</title>
        <authorList>
            <person name="Park J."/>
            <person name="Kim Y.-S."/>
            <person name="Kim K.-H."/>
        </authorList>
    </citation>
    <scope>NUCLEOTIDE SEQUENCE [LARGE SCALE GENOMIC DNA]</scope>
    <source>
        <strain evidence="11 12">RR4-56</strain>
    </source>
</reference>
<feature type="transmembrane region" description="Helical" evidence="9">
    <location>
        <begin position="100"/>
        <end position="125"/>
    </location>
</feature>
<organism evidence="11 12">
    <name type="scientific">Pikeienuella piscinae</name>
    <dbReference type="NCBI Taxonomy" id="2748098"/>
    <lineage>
        <taxon>Bacteria</taxon>
        <taxon>Pseudomonadati</taxon>
        <taxon>Pseudomonadota</taxon>
        <taxon>Alphaproteobacteria</taxon>
        <taxon>Rhodobacterales</taxon>
        <taxon>Paracoccaceae</taxon>
        <taxon>Pikeienuella</taxon>
    </lineage>
</organism>
<dbReference type="GO" id="GO:0022857">
    <property type="term" value="F:transmembrane transporter activity"/>
    <property type="evidence" value="ECO:0007669"/>
    <property type="project" value="UniProtKB-UniRule"/>
</dbReference>
<comment type="function">
    <text evidence="9">Part of the tripartite ATP-independent periplasmic (TRAP) transport system.</text>
</comment>
<evidence type="ECO:0000313" key="12">
    <source>
        <dbReference type="Proteomes" id="UP000503336"/>
    </source>
</evidence>